<dbReference type="Proteomes" id="UP000314983">
    <property type="component" value="Chromosome 23"/>
</dbReference>
<dbReference type="GO" id="GO:0090090">
    <property type="term" value="P:negative regulation of canonical Wnt signaling pathway"/>
    <property type="evidence" value="ECO:0007669"/>
    <property type="project" value="InterPro"/>
</dbReference>
<dbReference type="GO" id="GO:0035869">
    <property type="term" value="C:ciliary transition zone"/>
    <property type="evidence" value="ECO:0007669"/>
    <property type="project" value="TreeGrafter"/>
</dbReference>
<dbReference type="PANTHER" id="PTHR31043:SF3">
    <property type="entry name" value="NEPHROCYSTIN-4"/>
    <property type="match status" value="1"/>
</dbReference>
<evidence type="ECO:0000313" key="2">
    <source>
        <dbReference type="Proteomes" id="UP000314983"/>
    </source>
</evidence>
<dbReference type="InterPro" id="IPR029775">
    <property type="entry name" value="NPHP4"/>
</dbReference>
<evidence type="ECO:0000313" key="1">
    <source>
        <dbReference type="Ensembl" id="ENSEEEP00000038307.2"/>
    </source>
</evidence>
<dbReference type="STRING" id="8005.ENSEEEP00000038307"/>
<reference evidence="1" key="3">
    <citation type="submission" date="2020-05" db="EMBL/GenBank/DDBJ databases">
        <title>Electrophorus electricus (electric eel) genome, fEleEle1, primary haplotype.</title>
        <authorList>
            <person name="Myers G."/>
            <person name="Meyer A."/>
            <person name="Fedrigo O."/>
            <person name="Formenti G."/>
            <person name="Rhie A."/>
            <person name="Tracey A."/>
            <person name="Sims Y."/>
            <person name="Jarvis E.D."/>
        </authorList>
    </citation>
    <scope>NUCLEOTIDE SEQUENCE [LARGE SCALE GENOMIC DNA]</scope>
</reference>
<dbReference type="GO" id="GO:0036064">
    <property type="term" value="C:ciliary basal body"/>
    <property type="evidence" value="ECO:0007669"/>
    <property type="project" value="TreeGrafter"/>
</dbReference>
<sequence>MSEWRRIFEDNRVVPPHNQSSRLAAGSPQAFQLALKQVEGLQTTQVIMENISAHELRVTLFDSGRQRFFGRTWRSAPREVRSSRVRFSEVIYFHTALCLSSVVAVVELVSLSQGPGASQNAVGAGFGLVQLFSARPDSGPPHGEDRLSLLHGTPRALLHPALKDPLQSKYMFTVMEGTQLLYSLQPHPALTPIMHLLPPNILVSGHDLIPGVLPPTDDTGKITHNANVLQSPQCQERKF</sequence>
<protein>
    <recommendedName>
        <fullName evidence="3">Nephronophthisis 4</fullName>
    </recommendedName>
</protein>
<reference evidence="1" key="5">
    <citation type="submission" date="2025-09" db="UniProtKB">
        <authorList>
            <consortium name="Ensembl"/>
        </authorList>
    </citation>
    <scope>IDENTIFICATION</scope>
</reference>
<dbReference type="GO" id="GO:0097730">
    <property type="term" value="C:non-motile cilium"/>
    <property type="evidence" value="ECO:0007669"/>
    <property type="project" value="InterPro"/>
</dbReference>
<dbReference type="GO" id="GO:0097546">
    <property type="term" value="C:ciliary base"/>
    <property type="evidence" value="ECO:0007669"/>
    <property type="project" value="TreeGrafter"/>
</dbReference>
<dbReference type="AlphaFoldDB" id="A0A4W4GL90"/>
<name>A0A4W4GL90_ELEEL</name>
<keyword evidence="2" id="KW-1185">Reference proteome</keyword>
<dbReference type="GO" id="GO:1904491">
    <property type="term" value="P:protein localization to ciliary transition zone"/>
    <property type="evidence" value="ECO:0007669"/>
    <property type="project" value="TreeGrafter"/>
</dbReference>
<reference evidence="1" key="4">
    <citation type="submission" date="2025-08" db="UniProtKB">
        <authorList>
            <consortium name="Ensembl"/>
        </authorList>
    </citation>
    <scope>IDENTIFICATION</scope>
</reference>
<reference evidence="2" key="1">
    <citation type="journal article" date="2014" name="Science">
        <title>Nonhuman genetics. Genomic basis for the convergent evolution of electric organs.</title>
        <authorList>
            <person name="Gallant J.R."/>
            <person name="Traeger L.L."/>
            <person name="Volkening J.D."/>
            <person name="Moffett H."/>
            <person name="Chen P.H."/>
            <person name="Novina C.D."/>
            <person name="Phillips G.N.Jr."/>
            <person name="Anand R."/>
            <person name="Wells G.B."/>
            <person name="Pinch M."/>
            <person name="Guth R."/>
            <person name="Unguez G.A."/>
            <person name="Albert J.S."/>
            <person name="Zakon H.H."/>
            <person name="Samanta M.P."/>
            <person name="Sussman M.R."/>
        </authorList>
    </citation>
    <scope>NUCLEOTIDE SEQUENCE [LARGE SCALE GENOMIC DNA]</scope>
</reference>
<organism evidence="1 2">
    <name type="scientific">Electrophorus electricus</name>
    <name type="common">Electric eel</name>
    <name type="synonym">Gymnotus electricus</name>
    <dbReference type="NCBI Taxonomy" id="8005"/>
    <lineage>
        <taxon>Eukaryota</taxon>
        <taxon>Metazoa</taxon>
        <taxon>Chordata</taxon>
        <taxon>Craniata</taxon>
        <taxon>Vertebrata</taxon>
        <taxon>Euteleostomi</taxon>
        <taxon>Actinopterygii</taxon>
        <taxon>Neopterygii</taxon>
        <taxon>Teleostei</taxon>
        <taxon>Ostariophysi</taxon>
        <taxon>Gymnotiformes</taxon>
        <taxon>Gymnotoidei</taxon>
        <taxon>Gymnotidae</taxon>
        <taxon>Electrophorus</taxon>
    </lineage>
</organism>
<dbReference type="GeneTree" id="ENSGT00510000048827"/>
<reference evidence="2" key="2">
    <citation type="journal article" date="2017" name="Sci. Adv.">
        <title>A tail of two voltages: Proteomic comparison of the three electric organs of the electric eel.</title>
        <authorList>
            <person name="Traeger L.L."/>
            <person name="Sabat G."/>
            <person name="Barrett-Wilt G.A."/>
            <person name="Wells G.B."/>
            <person name="Sussman M.R."/>
        </authorList>
    </citation>
    <scope>NUCLEOTIDE SEQUENCE [LARGE SCALE GENOMIC DNA]</scope>
</reference>
<gene>
    <name evidence="1" type="primary">NPHP4</name>
</gene>
<evidence type="ECO:0008006" key="3">
    <source>
        <dbReference type="Google" id="ProtNLM"/>
    </source>
</evidence>
<dbReference type="OMA" id="DAVDCKN"/>
<accession>A0A4W4GL90</accession>
<dbReference type="PANTHER" id="PTHR31043">
    <property type="entry name" value="NEPHROCYSTIN-4"/>
    <property type="match status" value="1"/>
</dbReference>
<dbReference type="Ensembl" id="ENSEEET00000038750.2">
    <property type="protein sequence ID" value="ENSEEEP00000038307.2"/>
    <property type="gene ID" value="ENSEEEG00000018204.2"/>
</dbReference>
<proteinExistence type="predicted"/>